<dbReference type="CDD" id="cd12833">
    <property type="entry name" value="ZntB-like_1"/>
    <property type="match status" value="1"/>
</dbReference>
<dbReference type="InterPro" id="IPR002523">
    <property type="entry name" value="MgTranspt_CorA/ZnTranspt_ZntB"/>
</dbReference>
<dbReference type="Gene3D" id="3.30.460.20">
    <property type="entry name" value="CorA soluble domain-like"/>
    <property type="match status" value="1"/>
</dbReference>
<dbReference type="InterPro" id="IPR045863">
    <property type="entry name" value="CorA_TM1_TM2"/>
</dbReference>
<protein>
    <submittedName>
        <fullName evidence="12">Zinc transport protein ZntB</fullName>
    </submittedName>
</protein>
<dbReference type="Proteomes" id="UP000184514">
    <property type="component" value="Unassembled WGS sequence"/>
</dbReference>
<accession>A0A1L9NXE8</accession>
<dbReference type="PANTHER" id="PTHR46494">
    <property type="entry name" value="CORA FAMILY METAL ION TRANSPORTER (EUROFUNG)"/>
    <property type="match status" value="1"/>
</dbReference>
<organism evidence="12 13">
    <name type="scientific">Planktotalea frisia</name>
    <dbReference type="NCBI Taxonomy" id="696762"/>
    <lineage>
        <taxon>Bacteria</taxon>
        <taxon>Pseudomonadati</taxon>
        <taxon>Pseudomonadota</taxon>
        <taxon>Alphaproteobacteria</taxon>
        <taxon>Rhodobacterales</taxon>
        <taxon>Paracoccaceae</taxon>
        <taxon>Planktotalea</taxon>
    </lineage>
</organism>
<sequence>MPPPIPIAAFDIDPDGSAQAIDLSARASKRCWRWTHFDLADPHLADWLTTQVDPLIAKALLAAETRPRVDAFDEGLIVTLRGVNLNPDADPEDMVSLRLWVTPTQIITVRKRRLMALDALRQQAEKGTAPASPAAFLSALVDGLCHRIEVVSLQFEEMVDALEESSLNADQNTSKECLALRQSIIKLRRFVGPQREAVERLATDVTGILQATHSNHLREAANRTARTVEALDASRDRLMAIQEHVDAHSAMTLGRNSYVLSVMAAIFLPLGFLTGLFGVNVAGMPGTEWIWAFAALTALSTAIGIALYAVFRWRGWL</sequence>
<evidence type="ECO:0000256" key="5">
    <source>
        <dbReference type="ARBA" id="ARBA00022519"/>
    </source>
</evidence>
<keyword evidence="8 11" id="KW-1133">Transmembrane helix</keyword>
<evidence type="ECO:0000256" key="4">
    <source>
        <dbReference type="ARBA" id="ARBA00022475"/>
    </source>
</evidence>
<evidence type="ECO:0000256" key="3">
    <source>
        <dbReference type="ARBA" id="ARBA00022448"/>
    </source>
</evidence>
<evidence type="ECO:0000256" key="9">
    <source>
        <dbReference type="ARBA" id="ARBA00023065"/>
    </source>
</evidence>
<dbReference type="GO" id="GO:0000287">
    <property type="term" value="F:magnesium ion binding"/>
    <property type="evidence" value="ECO:0007669"/>
    <property type="project" value="TreeGrafter"/>
</dbReference>
<dbReference type="SUPFAM" id="SSF143865">
    <property type="entry name" value="CorA soluble domain-like"/>
    <property type="match status" value="1"/>
</dbReference>
<evidence type="ECO:0000256" key="8">
    <source>
        <dbReference type="ARBA" id="ARBA00022989"/>
    </source>
</evidence>
<dbReference type="GO" id="GO:0050897">
    <property type="term" value="F:cobalt ion binding"/>
    <property type="evidence" value="ECO:0007669"/>
    <property type="project" value="TreeGrafter"/>
</dbReference>
<dbReference type="Gene3D" id="1.20.58.340">
    <property type="entry name" value="Magnesium transport protein CorA, transmembrane region"/>
    <property type="match status" value="2"/>
</dbReference>
<dbReference type="AlphaFoldDB" id="A0A1L9NXE8"/>
<keyword evidence="6 11" id="KW-0812">Transmembrane</keyword>
<evidence type="ECO:0000313" key="13">
    <source>
        <dbReference type="Proteomes" id="UP000184514"/>
    </source>
</evidence>
<feature type="transmembrane region" description="Helical" evidence="11">
    <location>
        <begin position="258"/>
        <end position="277"/>
    </location>
</feature>
<reference evidence="12 13" key="1">
    <citation type="submission" date="2016-10" db="EMBL/GenBank/DDBJ databases">
        <title>Genome sequence of Planktotalea frisia SH6-1.</title>
        <authorList>
            <person name="Poehlein A."/>
            <person name="Bakenhus I."/>
            <person name="Voget S."/>
            <person name="Brinkhoff T."/>
            <person name="Simon M."/>
        </authorList>
    </citation>
    <scope>NUCLEOTIDE SEQUENCE [LARGE SCALE GENOMIC DNA]</scope>
    <source>
        <strain evidence="12 13">SH6-1</strain>
    </source>
</reference>
<keyword evidence="3" id="KW-0813">Transport</keyword>
<feature type="transmembrane region" description="Helical" evidence="11">
    <location>
        <begin position="289"/>
        <end position="311"/>
    </location>
</feature>
<comment type="subcellular location">
    <subcellularLocation>
        <location evidence="1">Cell membrane</location>
        <topology evidence="1">Multi-pass membrane protein</topology>
    </subcellularLocation>
</comment>
<evidence type="ECO:0000256" key="11">
    <source>
        <dbReference type="SAM" id="Phobius"/>
    </source>
</evidence>
<evidence type="ECO:0000256" key="10">
    <source>
        <dbReference type="ARBA" id="ARBA00023136"/>
    </source>
</evidence>
<keyword evidence="10 11" id="KW-0472">Membrane</keyword>
<dbReference type="RefSeq" id="WP_072630399.1">
    <property type="nucleotide sequence ID" value="NZ_MLCB01000126.1"/>
</dbReference>
<dbReference type="SUPFAM" id="SSF144083">
    <property type="entry name" value="Magnesium transport protein CorA, transmembrane region"/>
    <property type="match status" value="1"/>
</dbReference>
<keyword evidence="7" id="KW-0862">Zinc</keyword>
<gene>
    <name evidence="12" type="primary">zntB</name>
    <name evidence="12" type="ORF">PFRI_18300</name>
</gene>
<dbReference type="OrthoDB" id="9803484at2"/>
<dbReference type="InterPro" id="IPR045861">
    <property type="entry name" value="CorA_cytoplasmic_dom"/>
</dbReference>
<evidence type="ECO:0000256" key="6">
    <source>
        <dbReference type="ARBA" id="ARBA00022692"/>
    </source>
</evidence>
<dbReference type="STRING" id="696762.PFRI_18300"/>
<dbReference type="GO" id="GO:0015095">
    <property type="term" value="F:magnesium ion transmembrane transporter activity"/>
    <property type="evidence" value="ECO:0007669"/>
    <property type="project" value="TreeGrafter"/>
</dbReference>
<evidence type="ECO:0000256" key="2">
    <source>
        <dbReference type="ARBA" id="ARBA00009765"/>
    </source>
</evidence>
<evidence type="ECO:0000256" key="7">
    <source>
        <dbReference type="ARBA" id="ARBA00022833"/>
    </source>
</evidence>
<comment type="caution">
    <text evidence="12">The sequence shown here is derived from an EMBL/GenBank/DDBJ whole genome shotgun (WGS) entry which is preliminary data.</text>
</comment>
<dbReference type="GO" id="GO:0015087">
    <property type="term" value="F:cobalt ion transmembrane transporter activity"/>
    <property type="evidence" value="ECO:0007669"/>
    <property type="project" value="TreeGrafter"/>
</dbReference>
<keyword evidence="5" id="KW-0997">Cell inner membrane</keyword>
<evidence type="ECO:0000313" key="12">
    <source>
        <dbReference type="EMBL" id="OJI93929.1"/>
    </source>
</evidence>
<name>A0A1L9NXE8_9RHOB</name>
<proteinExistence type="inferred from homology"/>
<dbReference type="PANTHER" id="PTHR46494:SF3">
    <property type="entry name" value="ZINC TRANSPORT PROTEIN ZNTB"/>
    <property type="match status" value="1"/>
</dbReference>
<comment type="similarity">
    <text evidence="2">Belongs to the CorA metal ion transporter (MIT) (TC 1.A.35) family.</text>
</comment>
<keyword evidence="9" id="KW-0406">Ion transport</keyword>
<dbReference type="GO" id="GO:0005886">
    <property type="term" value="C:plasma membrane"/>
    <property type="evidence" value="ECO:0007669"/>
    <property type="project" value="UniProtKB-SubCell"/>
</dbReference>
<dbReference type="Pfam" id="PF01544">
    <property type="entry name" value="CorA"/>
    <property type="match status" value="1"/>
</dbReference>
<keyword evidence="13" id="KW-1185">Reference proteome</keyword>
<dbReference type="EMBL" id="MLCB01000126">
    <property type="protein sequence ID" value="OJI93929.1"/>
    <property type="molecule type" value="Genomic_DNA"/>
</dbReference>
<evidence type="ECO:0000256" key="1">
    <source>
        <dbReference type="ARBA" id="ARBA00004651"/>
    </source>
</evidence>
<keyword evidence="4" id="KW-1003">Cell membrane</keyword>